<evidence type="ECO:0000256" key="4">
    <source>
        <dbReference type="SAM" id="SignalP"/>
    </source>
</evidence>
<keyword evidence="1" id="KW-0175">Coiled coil</keyword>
<keyword evidence="3" id="KW-1133">Transmembrane helix</keyword>
<proteinExistence type="predicted"/>
<evidence type="ECO:0000313" key="6">
    <source>
        <dbReference type="EMBL" id="MCR2834993.1"/>
    </source>
</evidence>
<evidence type="ECO:0000256" key="2">
    <source>
        <dbReference type="SAM" id="MobiDB-lite"/>
    </source>
</evidence>
<feature type="region of interest" description="Disordered" evidence="2">
    <location>
        <begin position="30"/>
        <end position="62"/>
    </location>
</feature>
<dbReference type="RefSeq" id="WP_257596864.1">
    <property type="nucleotide sequence ID" value="NZ_JANKHH010000007.1"/>
</dbReference>
<evidence type="ECO:0000256" key="3">
    <source>
        <dbReference type="SAM" id="Phobius"/>
    </source>
</evidence>
<comment type="caution">
    <text evidence="6">The sequence shown here is derived from an EMBL/GenBank/DDBJ whole genome shotgun (WGS) entry which is preliminary data.</text>
</comment>
<feature type="transmembrane region" description="Helical" evidence="3">
    <location>
        <begin position="274"/>
        <end position="299"/>
    </location>
</feature>
<organism evidence="6 7">
    <name type="scientific">Parerythrobacter lacustris</name>
    <dbReference type="NCBI Taxonomy" id="2969984"/>
    <lineage>
        <taxon>Bacteria</taxon>
        <taxon>Pseudomonadati</taxon>
        <taxon>Pseudomonadota</taxon>
        <taxon>Alphaproteobacteria</taxon>
        <taxon>Sphingomonadales</taxon>
        <taxon>Erythrobacteraceae</taxon>
        <taxon>Parerythrobacter</taxon>
    </lineage>
</organism>
<name>A0ABT1XTK9_9SPHN</name>
<protein>
    <submittedName>
        <fullName evidence="6">DUF4349 domain-containing protein</fullName>
    </submittedName>
</protein>
<dbReference type="PROSITE" id="PS51257">
    <property type="entry name" value="PROKAR_LIPOPROTEIN"/>
    <property type="match status" value="1"/>
</dbReference>
<accession>A0ABT1XTK9</accession>
<dbReference type="Pfam" id="PF14257">
    <property type="entry name" value="DUF4349"/>
    <property type="match status" value="1"/>
</dbReference>
<dbReference type="EMBL" id="JANKHH010000007">
    <property type="protein sequence ID" value="MCR2834993.1"/>
    <property type="molecule type" value="Genomic_DNA"/>
</dbReference>
<keyword evidence="3" id="KW-0472">Membrane</keyword>
<keyword evidence="4" id="KW-0732">Signal</keyword>
<dbReference type="InterPro" id="IPR025645">
    <property type="entry name" value="DUF4349"/>
</dbReference>
<feature type="coiled-coil region" evidence="1">
    <location>
        <begin position="206"/>
        <end position="233"/>
    </location>
</feature>
<evidence type="ECO:0000256" key="1">
    <source>
        <dbReference type="SAM" id="Coils"/>
    </source>
</evidence>
<keyword evidence="3" id="KW-0812">Transmembrane</keyword>
<feature type="signal peptide" evidence="4">
    <location>
        <begin position="1"/>
        <end position="24"/>
    </location>
</feature>
<evidence type="ECO:0000259" key="5">
    <source>
        <dbReference type="Pfam" id="PF14257"/>
    </source>
</evidence>
<reference evidence="6 7" key="1">
    <citation type="submission" date="2022-08" db="EMBL/GenBank/DDBJ databases">
        <title>Polyphasic taxonomy analysis of Qipengyuania sp.RS5-5.</title>
        <authorList>
            <person name="Xamxidin M."/>
            <person name="Wu M."/>
        </authorList>
    </citation>
    <scope>NUCLEOTIDE SEQUENCE [LARGE SCALE GENOMIC DNA]</scope>
    <source>
        <strain evidence="6 7">RS5-5</strain>
    </source>
</reference>
<gene>
    <name evidence="6" type="ORF">NSO95_13675</name>
</gene>
<keyword evidence="7" id="KW-1185">Reference proteome</keyword>
<feature type="domain" description="DUF4349" evidence="5">
    <location>
        <begin position="91"/>
        <end position="297"/>
    </location>
</feature>
<evidence type="ECO:0000313" key="7">
    <source>
        <dbReference type="Proteomes" id="UP001206067"/>
    </source>
</evidence>
<dbReference type="Proteomes" id="UP001206067">
    <property type="component" value="Unassembled WGS sequence"/>
</dbReference>
<sequence length="317" mass="33453">MRQMKARGLKSGLLAAVAAASLLAGCSDNSAESGFEGTGEEVAADSTQSSAEMAEAAPAEDAVAREEVADPVGPQIPKADIPLSLPKIAYVYNYGFSLPGENIAKLQQEHADLCEQQGPYSCRIIGMDHSGEGGDYASGTLQLAVASDKARAFGNLLGSEAEMLEAEQTTHSISGEDLSKQIVDTEARVEARTVLRDRLLEVLRTRKGTVAELVEAERSVAQVNEEIDQARAWVSEMKTRVAFTRLDISYESSTPVASDFLAPIKGALGSLGSVLGVVIAALILLAAVLMPIAGVVFGGRAINRRMNRRPEPAPAEA</sequence>
<feature type="chain" id="PRO_5047371810" evidence="4">
    <location>
        <begin position="25"/>
        <end position="317"/>
    </location>
</feature>
<feature type="compositionally biased region" description="Low complexity" evidence="2">
    <location>
        <begin position="51"/>
        <end position="61"/>
    </location>
</feature>